<reference evidence="1 2" key="1">
    <citation type="submission" date="2020-09" db="EMBL/GenBank/DDBJ databases">
        <title>Echinicola sp. CAU 1574 isolated from sand of Sido Beach.</title>
        <authorList>
            <person name="Kim W."/>
        </authorList>
    </citation>
    <scope>NUCLEOTIDE SEQUENCE [LARGE SCALE GENOMIC DNA]</scope>
    <source>
        <strain evidence="1 2">CAU 1574</strain>
    </source>
</reference>
<proteinExistence type="predicted"/>
<evidence type="ECO:0000313" key="2">
    <source>
        <dbReference type="Proteomes" id="UP000647133"/>
    </source>
</evidence>
<dbReference type="EMBL" id="JACYTQ010000007">
    <property type="protein sequence ID" value="MBD8490450.1"/>
    <property type="molecule type" value="Genomic_DNA"/>
</dbReference>
<keyword evidence="2" id="KW-1185">Reference proteome</keyword>
<dbReference type="Proteomes" id="UP000647133">
    <property type="component" value="Unassembled WGS sequence"/>
</dbReference>
<accession>A0ABR9ANZ5</accession>
<sequence>MSKSAGDSKIFRLSVSSKKINNPNSLWDWSGLFGNQRKLKDEATPVSILLLTE</sequence>
<organism evidence="1 2">
    <name type="scientific">Echinicola arenosa</name>
    <dbReference type="NCBI Taxonomy" id="2774144"/>
    <lineage>
        <taxon>Bacteria</taxon>
        <taxon>Pseudomonadati</taxon>
        <taxon>Bacteroidota</taxon>
        <taxon>Cytophagia</taxon>
        <taxon>Cytophagales</taxon>
        <taxon>Cyclobacteriaceae</taxon>
        <taxon>Echinicola</taxon>
    </lineage>
</organism>
<comment type="caution">
    <text evidence="1">The sequence shown here is derived from an EMBL/GenBank/DDBJ whole genome shotgun (WGS) entry which is preliminary data.</text>
</comment>
<dbReference type="RefSeq" id="WP_192011331.1">
    <property type="nucleotide sequence ID" value="NZ_JACYTQ010000007.1"/>
</dbReference>
<name>A0ABR9ANZ5_9BACT</name>
<protein>
    <submittedName>
        <fullName evidence="1">Uncharacterized protein</fullName>
    </submittedName>
</protein>
<evidence type="ECO:0000313" key="1">
    <source>
        <dbReference type="EMBL" id="MBD8490450.1"/>
    </source>
</evidence>
<gene>
    <name evidence="1" type="ORF">IFO69_16990</name>
</gene>